<dbReference type="InterPro" id="IPR036412">
    <property type="entry name" value="HAD-like_sf"/>
</dbReference>
<keyword evidence="5" id="KW-0378">Hydrolase</keyword>
<dbReference type="InterPro" id="IPR051600">
    <property type="entry name" value="Beta-PGM-like"/>
</dbReference>
<accession>A0A327R382</accession>
<dbReference type="PANTHER" id="PTHR46193:SF10">
    <property type="entry name" value="6-PHOSPHOGLUCONATE PHOSPHATASE"/>
    <property type="match status" value="1"/>
</dbReference>
<evidence type="ECO:0000256" key="1">
    <source>
        <dbReference type="ARBA" id="ARBA00001946"/>
    </source>
</evidence>
<organism evidence="5 6">
    <name type="scientific">Arenibacter echinorum</name>
    <dbReference type="NCBI Taxonomy" id="440515"/>
    <lineage>
        <taxon>Bacteria</taxon>
        <taxon>Pseudomonadati</taxon>
        <taxon>Bacteroidota</taxon>
        <taxon>Flavobacteriia</taxon>
        <taxon>Flavobacteriales</taxon>
        <taxon>Flavobacteriaceae</taxon>
        <taxon>Arenibacter</taxon>
    </lineage>
</organism>
<evidence type="ECO:0000256" key="3">
    <source>
        <dbReference type="ARBA" id="ARBA00022723"/>
    </source>
</evidence>
<dbReference type="InterPro" id="IPR023198">
    <property type="entry name" value="PGP-like_dom2"/>
</dbReference>
<dbReference type="InterPro" id="IPR006439">
    <property type="entry name" value="HAD-SF_hydro_IA"/>
</dbReference>
<dbReference type="Proteomes" id="UP000249696">
    <property type="component" value="Unassembled WGS sequence"/>
</dbReference>
<evidence type="ECO:0000256" key="4">
    <source>
        <dbReference type="ARBA" id="ARBA00022842"/>
    </source>
</evidence>
<dbReference type="Gene3D" id="1.10.150.240">
    <property type="entry name" value="Putative phosphatase, domain 2"/>
    <property type="match status" value="1"/>
</dbReference>
<comment type="caution">
    <text evidence="5">The sequence shown here is derived from an EMBL/GenBank/DDBJ whole genome shotgun (WGS) entry which is preliminary data.</text>
</comment>
<dbReference type="Gene3D" id="3.40.50.1000">
    <property type="entry name" value="HAD superfamily/HAD-like"/>
    <property type="match status" value="1"/>
</dbReference>
<reference evidence="5 6" key="1">
    <citation type="submission" date="2018-06" db="EMBL/GenBank/DDBJ databases">
        <title>Genomic Encyclopedia of Archaeal and Bacterial Type Strains, Phase II (KMG-II): from individual species to whole genera.</title>
        <authorList>
            <person name="Goeker M."/>
        </authorList>
    </citation>
    <scope>NUCLEOTIDE SEQUENCE [LARGE SCALE GENOMIC DNA]</scope>
    <source>
        <strain evidence="5 6">DSM 23522</strain>
    </source>
</reference>
<dbReference type="SFLD" id="SFLDS00003">
    <property type="entry name" value="Haloacid_Dehalogenase"/>
    <property type="match status" value="1"/>
</dbReference>
<protein>
    <submittedName>
        <fullName evidence="5">HAD superfamily hydrolase (TIGR01509 family)</fullName>
    </submittedName>
</protein>
<comment type="similarity">
    <text evidence="2">Belongs to the HAD-like hydrolase superfamily. CbbY/CbbZ/Gph/YieH family.</text>
</comment>
<dbReference type="GO" id="GO:0046872">
    <property type="term" value="F:metal ion binding"/>
    <property type="evidence" value="ECO:0007669"/>
    <property type="project" value="UniProtKB-KW"/>
</dbReference>
<dbReference type="AlphaFoldDB" id="A0A327R382"/>
<name>A0A327R382_9FLAO</name>
<dbReference type="GO" id="GO:0016787">
    <property type="term" value="F:hydrolase activity"/>
    <property type="evidence" value="ECO:0007669"/>
    <property type="project" value="UniProtKB-KW"/>
</dbReference>
<dbReference type="SUPFAM" id="SSF56784">
    <property type="entry name" value="HAD-like"/>
    <property type="match status" value="1"/>
</dbReference>
<sequence>MENYYRCPTQRLNFYKPMKEYKCVIFDCDGVLVDSELLGNQVFVDMANEQGAGIDISYAMQHFKGGFLNDSIRQVEAIIQKQLPLDFEIEYRQRSYEMFSTHLKPVEGVEQVLSKLTLPFCVASSGPQEKIKRNLATAGLSSFFKNNIFSCYDIGKWKPDPAIYLYASESMGYSPNECLVIEDSFKGAKAATSGGFDVYGYTLLNEDPDFEKEVTKTFEQMEELISLLKL</sequence>
<keyword evidence="4" id="KW-0460">Magnesium</keyword>
<proteinExistence type="inferred from homology"/>
<dbReference type="Pfam" id="PF00702">
    <property type="entry name" value="Hydrolase"/>
    <property type="match status" value="1"/>
</dbReference>
<gene>
    <name evidence="5" type="ORF">LV92_02951</name>
</gene>
<dbReference type="InterPro" id="IPR023214">
    <property type="entry name" value="HAD_sf"/>
</dbReference>
<dbReference type="PANTHER" id="PTHR46193">
    <property type="entry name" value="6-PHOSPHOGLUCONATE PHOSPHATASE"/>
    <property type="match status" value="1"/>
</dbReference>
<comment type="cofactor">
    <cofactor evidence="1">
        <name>Mg(2+)</name>
        <dbReference type="ChEBI" id="CHEBI:18420"/>
    </cofactor>
</comment>
<keyword evidence="3" id="KW-0479">Metal-binding</keyword>
<evidence type="ECO:0000313" key="6">
    <source>
        <dbReference type="Proteomes" id="UP000249696"/>
    </source>
</evidence>
<evidence type="ECO:0000256" key="2">
    <source>
        <dbReference type="ARBA" id="ARBA00006171"/>
    </source>
</evidence>
<dbReference type="EMBL" id="QLLN01000005">
    <property type="protein sequence ID" value="RAJ10203.1"/>
    <property type="molecule type" value="Genomic_DNA"/>
</dbReference>
<dbReference type="NCBIfam" id="TIGR01509">
    <property type="entry name" value="HAD-SF-IA-v3"/>
    <property type="match status" value="1"/>
</dbReference>
<dbReference type="PRINTS" id="PR00413">
    <property type="entry name" value="HADHALOGNASE"/>
</dbReference>
<dbReference type="CDD" id="cd07526">
    <property type="entry name" value="HAD_BPGM_like"/>
    <property type="match status" value="1"/>
</dbReference>
<evidence type="ECO:0000313" key="5">
    <source>
        <dbReference type="EMBL" id="RAJ10203.1"/>
    </source>
</evidence>
<keyword evidence="6" id="KW-1185">Reference proteome</keyword>
<dbReference type="SFLD" id="SFLDG01129">
    <property type="entry name" value="C1.5:_HAD__Beta-PGM__Phosphata"/>
    <property type="match status" value="1"/>
</dbReference>